<dbReference type="Proteomes" id="UP000076131">
    <property type="component" value="Unassembled WGS sequence"/>
</dbReference>
<organism evidence="2 3">
    <name type="scientific">Rhodanobacter thiooxydans</name>
    <dbReference type="NCBI Taxonomy" id="416169"/>
    <lineage>
        <taxon>Bacteria</taxon>
        <taxon>Pseudomonadati</taxon>
        <taxon>Pseudomonadota</taxon>
        <taxon>Gammaproteobacteria</taxon>
        <taxon>Lysobacterales</taxon>
        <taxon>Rhodanobacteraceae</taxon>
        <taxon>Rhodanobacter</taxon>
    </lineage>
</organism>
<accession>A0A154QIB1</accession>
<evidence type="ECO:0000313" key="2">
    <source>
        <dbReference type="EMBL" id="KZC23908.1"/>
    </source>
</evidence>
<dbReference type="STRING" id="416169.RHOFW104T7_11600"/>
<sequence>MAIGFQTITAMSKSLLEQLPEIAAYGRQQTEGILGSREGRYRMARKNHAGMDDVGNAAARQEAPRNLAGCTSGVSGKERTGESGESGAVQMSSAVRMDGRGYPMACFQTRLQHRVKVWRRAYKTKAPCVAEPLWCGVVAR</sequence>
<feature type="region of interest" description="Disordered" evidence="1">
    <location>
        <begin position="60"/>
        <end position="89"/>
    </location>
</feature>
<evidence type="ECO:0000313" key="3">
    <source>
        <dbReference type="Proteomes" id="UP000076131"/>
    </source>
</evidence>
<proteinExistence type="predicted"/>
<reference evidence="2 3" key="1">
    <citation type="journal article" date="2016" name="MBio">
        <title>Lateral Gene Transfer in a Heavy Metal-Contaminated-Groundwater Microbial Community.</title>
        <authorList>
            <person name="Hemme C.L."/>
            <person name="Green S.J."/>
            <person name="Rishishwar L."/>
            <person name="Prakash O."/>
            <person name="Pettenato A."/>
            <person name="Chakraborty R."/>
            <person name="Deutschbauer A.M."/>
            <person name="Van Nostrand J.D."/>
            <person name="Wu L."/>
            <person name="He Z."/>
            <person name="Jordan I.K."/>
            <person name="Hazen T.C."/>
            <person name="Arkin A.P."/>
            <person name="Kostka J.E."/>
            <person name="Zhou J."/>
        </authorList>
    </citation>
    <scope>NUCLEOTIDE SEQUENCE [LARGE SCALE GENOMIC DNA]</scope>
    <source>
        <strain evidence="2 3">FW104-T7</strain>
    </source>
</reference>
<name>A0A154QIB1_9GAMM</name>
<dbReference type="AlphaFoldDB" id="A0A154QIB1"/>
<protein>
    <submittedName>
        <fullName evidence="2">Uncharacterized protein</fullName>
    </submittedName>
</protein>
<evidence type="ECO:0000256" key="1">
    <source>
        <dbReference type="SAM" id="MobiDB-lite"/>
    </source>
</evidence>
<gene>
    <name evidence="2" type="ORF">RHOFW104T7_11600</name>
</gene>
<dbReference type="EMBL" id="LVJS01000038">
    <property type="protein sequence ID" value="KZC23908.1"/>
    <property type="molecule type" value="Genomic_DNA"/>
</dbReference>
<keyword evidence="3" id="KW-1185">Reference proteome</keyword>
<comment type="caution">
    <text evidence="2">The sequence shown here is derived from an EMBL/GenBank/DDBJ whole genome shotgun (WGS) entry which is preliminary data.</text>
</comment>